<dbReference type="GO" id="GO:0005669">
    <property type="term" value="C:transcription factor TFIID complex"/>
    <property type="evidence" value="ECO:0007669"/>
    <property type="project" value="InterPro"/>
</dbReference>
<dbReference type="GO" id="GO:0016251">
    <property type="term" value="F:RNA polymerase II general transcription initiation factor activity"/>
    <property type="evidence" value="ECO:0007669"/>
    <property type="project" value="TreeGrafter"/>
</dbReference>
<evidence type="ECO:0000256" key="5">
    <source>
        <dbReference type="ARBA" id="ARBA00023242"/>
    </source>
</evidence>
<organism evidence="8">
    <name type="scientific">Tanacetum cinerariifolium</name>
    <name type="common">Dalmatian daisy</name>
    <name type="synonym">Chrysanthemum cinerariifolium</name>
    <dbReference type="NCBI Taxonomy" id="118510"/>
    <lineage>
        <taxon>Eukaryota</taxon>
        <taxon>Viridiplantae</taxon>
        <taxon>Streptophyta</taxon>
        <taxon>Embryophyta</taxon>
        <taxon>Tracheophyta</taxon>
        <taxon>Spermatophyta</taxon>
        <taxon>Magnoliopsida</taxon>
        <taxon>eudicotyledons</taxon>
        <taxon>Gunneridae</taxon>
        <taxon>Pentapetalae</taxon>
        <taxon>asterids</taxon>
        <taxon>campanulids</taxon>
        <taxon>Asterales</taxon>
        <taxon>Asteraceae</taxon>
        <taxon>Asteroideae</taxon>
        <taxon>Anthemideae</taxon>
        <taxon>Anthemidinae</taxon>
        <taxon>Tanacetum</taxon>
    </lineage>
</organism>
<evidence type="ECO:0000256" key="2">
    <source>
        <dbReference type="ARBA" id="ARBA00009368"/>
    </source>
</evidence>
<dbReference type="GO" id="GO:0003743">
    <property type="term" value="F:translation initiation factor activity"/>
    <property type="evidence" value="ECO:0007669"/>
    <property type="project" value="UniProtKB-KW"/>
</dbReference>
<comment type="caution">
    <text evidence="8">The sequence shown here is derived from an EMBL/GenBank/DDBJ whole genome shotgun (WGS) entry which is preliminary data.</text>
</comment>
<dbReference type="SMART" id="SM01370">
    <property type="entry name" value="TAFII55_N"/>
    <property type="match status" value="1"/>
</dbReference>
<proteinExistence type="inferred from homology"/>
<dbReference type="AlphaFoldDB" id="A0A6L2P000"/>
<protein>
    <submittedName>
        <fullName evidence="8">Transcription initiation factor TFIID subunit 7</fullName>
    </submittedName>
</protein>
<dbReference type="GO" id="GO:0051123">
    <property type="term" value="P:RNA polymerase II preinitiation complex assembly"/>
    <property type="evidence" value="ECO:0007669"/>
    <property type="project" value="TreeGrafter"/>
</dbReference>
<name>A0A6L2P000_TANCI</name>
<feature type="compositionally biased region" description="Basic and acidic residues" evidence="6">
    <location>
        <begin position="246"/>
        <end position="259"/>
    </location>
</feature>
<evidence type="ECO:0000256" key="6">
    <source>
        <dbReference type="SAM" id="MobiDB-lite"/>
    </source>
</evidence>
<evidence type="ECO:0000313" key="8">
    <source>
        <dbReference type="EMBL" id="GEU91773.1"/>
    </source>
</evidence>
<dbReference type="PANTHER" id="PTHR12228:SF0">
    <property type="entry name" value="TATA-BOX BINDING PROTEIN ASSOCIATED FACTOR 7"/>
    <property type="match status" value="1"/>
</dbReference>
<comment type="similarity">
    <text evidence="2">Belongs to the TAF7 family.</text>
</comment>
<feature type="region of interest" description="Disordered" evidence="6">
    <location>
        <begin position="273"/>
        <end position="308"/>
    </location>
</feature>
<dbReference type="InterPro" id="IPR037817">
    <property type="entry name" value="TAF7"/>
</dbReference>
<evidence type="ECO:0000256" key="1">
    <source>
        <dbReference type="ARBA" id="ARBA00004123"/>
    </source>
</evidence>
<keyword evidence="8" id="KW-0648">Protein biosynthesis</keyword>
<gene>
    <name evidence="8" type="ORF">Tci_063751</name>
</gene>
<sequence>MSKVLPKGVTLGANMSNFLLKLHLLRKSGSKRMDDWKSLAGLVSKHAAMGISDNGRRGTFTIGKDQFPASLFDFPCIVASHKTYDDSVLIKTADVGQMIMVGNKGDPALEVVEYRHDIIPTISHIHLLNSPHQCSILPFTAQLLHTLLSQLKTFLAERVLLGDFTGCTCHTGQPDLFTLKAELILFLKLKNKKSWVEIHIVVRIKRAGWKSTLLSGATLKGIFKGMEISCARYERKERSILSNNKSDLEKGSSGQKDDNYTIIAEGGDNGVAEKVKAENGSGSKSGANREQLALRNKFIHKSKGEMGS</sequence>
<keyword evidence="4" id="KW-0804">Transcription</keyword>
<dbReference type="EMBL" id="BKCJ010010480">
    <property type="protein sequence ID" value="GEU91773.1"/>
    <property type="molecule type" value="Genomic_DNA"/>
</dbReference>
<accession>A0A6L2P000</accession>
<evidence type="ECO:0000256" key="3">
    <source>
        <dbReference type="ARBA" id="ARBA00023015"/>
    </source>
</evidence>
<evidence type="ECO:0000256" key="4">
    <source>
        <dbReference type="ARBA" id="ARBA00023163"/>
    </source>
</evidence>
<keyword evidence="5" id="KW-0539">Nucleus</keyword>
<feature type="domain" description="TAFII55 protein conserved region" evidence="7">
    <location>
        <begin position="16"/>
        <end position="158"/>
    </location>
</feature>
<evidence type="ECO:0000259" key="7">
    <source>
        <dbReference type="SMART" id="SM01370"/>
    </source>
</evidence>
<keyword evidence="8" id="KW-0396">Initiation factor</keyword>
<keyword evidence="3" id="KW-0805">Transcription regulation</keyword>
<dbReference type="InterPro" id="IPR006751">
    <property type="entry name" value="TAFII55_prot_cons_reg"/>
</dbReference>
<feature type="region of interest" description="Disordered" evidence="6">
    <location>
        <begin position="244"/>
        <end position="263"/>
    </location>
</feature>
<reference evidence="8" key="1">
    <citation type="journal article" date="2019" name="Sci. Rep.">
        <title>Draft genome of Tanacetum cinerariifolium, the natural source of mosquito coil.</title>
        <authorList>
            <person name="Yamashiro T."/>
            <person name="Shiraishi A."/>
            <person name="Satake H."/>
            <person name="Nakayama K."/>
        </authorList>
    </citation>
    <scope>NUCLEOTIDE SEQUENCE</scope>
</reference>
<comment type="subcellular location">
    <subcellularLocation>
        <location evidence="1">Nucleus</location>
    </subcellularLocation>
</comment>
<dbReference type="PANTHER" id="PTHR12228">
    <property type="entry name" value="TRANSCRIPTION INITIATION FACTOR TFIID 55 KD SUBUNIT-RELATED"/>
    <property type="match status" value="1"/>
</dbReference>
<dbReference type="Pfam" id="PF04658">
    <property type="entry name" value="TAFII55_N"/>
    <property type="match status" value="1"/>
</dbReference>